<comment type="caution">
    <text evidence="4">The sequence shown here is derived from an EMBL/GenBank/DDBJ whole genome shotgun (WGS) entry which is preliminary data.</text>
</comment>
<keyword evidence="2" id="KW-0472">Membrane</keyword>
<sequence length="232" mass="26379">MKRIITVNGIKYILVVILLLLVFNLCVTYIVRAKSSFFNVKTVIVDPGHGGRDPGKVAVNGAFEKDINLEIALKLKTFLEQGDIKVIMTRETDIGLYSESDSNKKRADLNKRAQIIQENNADLVVSIHQNSFHQEKYNGAQVFYYSSSQEGEALAEAIQNEIIRYAQPKTSRTPKANDAYFILKQTPCPAVIVECGFLSNWEEADRLQTKEYQEKLAWSIFMGIKNYFNENE</sequence>
<dbReference type="CDD" id="cd02696">
    <property type="entry name" value="MurNAc-LAA"/>
    <property type="match status" value="1"/>
</dbReference>
<evidence type="ECO:0000256" key="2">
    <source>
        <dbReference type="SAM" id="Phobius"/>
    </source>
</evidence>
<protein>
    <submittedName>
        <fullName evidence="4">N-acetylmuramoyl-L-alanine amidase</fullName>
    </submittedName>
</protein>
<reference evidence="4 5" key="1">
    <citation type="submission" date="2019-03" db="EMBL/GenBank/DDBJ databases">
        <title>Genomic Encyclopedia of Type Strains, Phase IV (KMG-IV): sequencing the most valuable type-strain genomes for metagenomic binning, comparative biology and taxonomic classification.</title>
        <authorList>
            <person name="Goeker M."/>
        </authorList>
    </citation>
    <scope>NUCLEOTIDE SEQUENCE [LARGE SCALE GENOMIC DNA]</scope>
    <source>
        <strain evidence="4 5">DSM 24176</strain>
    </source>
</reference>
<dbReference type="NCBIfam" id="TIGR02883">
    <property type="entry name" value="spore_cwlD"/>
    <property type="match status" value="1"/>
</dbReference>
<dbReference type="Gene3D" id="3.40.630.40">
    <property type="entry name" value="Zn-dependent exopeptidases"/>
    <property type="match status" value="1"/>
</dbReference>
<proteinExistence type="predicted"/>
<dbReference type="RefSeq" id="WP_243117072.1">
    <property type="nucleotide sequence ID" value="NZ_SMGQ01000018.1"/>
</dbReference>
<dbReference type="PANTHER" id="PTHR30404">
    <property type="entry name" value="N-ACETYLMURAMOYL-L-ALANINE AMIDASE"/>
    <property type="match status" value="1"/>
</dbReference>
<dbReference type="EMBL" id="SMGQ01000018">
    <property type="protein sequence ID" value="TCK87916.1"/>
    <property type="molecule type" value="Genomic_DNA"/>
</dbReference>
<keyword evidence="2" id="KW-1133">Transmembrane helix</keyword>
<accession>A0A4R1M6N3</accession>
<feature type="transmembrane region" description="Helical" evidence="2">
    <location>
        <begin position="12"/>
        <end position="31"/>
    </location>
</feature>
<gene>
    <name evidence="4" type="ORF">EDC19_2760</name>
</gene>
<dbReference type="AlphaFoldDB" id="A0A4R1M6N3"/>
<keyword evidence="1" id="KW-0378">Hydrolase</keyword>
<dbReference type="GO" id="GO:0009253">
    <property type="term" value="P:peptidoglycan catabolic process"/>
    <property type="evidence" value="ECO:0007669"/>
    <property type="project" value="InterPro"/>
</dbReference>
<feature type="domain" description="MurNAc-LAA" evidence="3">
    <location>
        <begin position="113"/>
        <end position="225"/>
    </location>
</feature>
<dbReference type="Proteomes" id="UP000294545">
    <property type="component" value="Unassembled WGS sequence"/>
</dbReference>
<dbReference type="PANTHER" id="PTHR30404:SF0">
    <property type="entry name" value="N-ACETYLMURAMOYL-L-ALANINE AMIDASE AMIC"/>
    <property type="match status" value="1"/>
</dbReference>
<dbReference type="InterPro" id="IPR050695">
    <property type="entry name" value="N-acetylmuramoyl_amidase_3"/>
</dbReference>
<evidence type="ECO:0000313" key="5">
    <source>
        <dbReference type="Proteomes" id="UP000294545"/>
    </source>
</evidence>
<evidence type="ECO:0000313" key="4">
    <source>
        <dbReference type="EMBL" id="TCK87916.1"/>
    </source>
</evidence>
<dbReference type="GO" id="GO:0030288">
    <property type="term" value="C:outer membrane-bounded periplasmic space"/>
    <property type="evidence" value="ECO:0007669"/>
    <property type="project" value="TreeGrafter"/>
</dbReference>
<dbReference type="Pfam" id="PF01520">
    <property type="entry name" value="Amidase_3"/>
    <property type="match status" value="1"/>
</dbReference>
<dbReference type="InterPro" id="IPR002508">
    <property type="entry name" value="MurNAc-LAA_cat"/>
</dbReference>
<evidence type="ECO:0000256" key="1">
    <source>
        <dbReference type="ARBA" id="ARBA00022801"/>
    </source>
</evidence>
<dbReference type="InterPro" id="IPR014234">
    <property type="entry name" value="Spore_CwlD"/>
</dbReference>
<dbReference type="SMART" id="SM00646">
    <property type="entry name" value="Ami_3"/>
    <property type="match status" value="1"/>
</dbReference>
<keyword evidence="2" id="KW-0812">Transmembrane</keyword>
<dbReference type="GO" id="GO:0008745">
    <property type="term" value="F:N-acetylmuramoyl-L-alanine amidase activity"/>
    <property type="evidence" value="ECO:0007669"/>
    <property type="project" value="InterPro"/>
</dbReference>
<name>A0A4R1M6N3_9FIRM</name>
<keyword evidence="5" id="KW-1185">Reference proteome</keyword>
<dbReference type="SUPFAM" id="SSF53187">
    <property type="entry name" value="Zn-dependent exopeptidases"/>
    <property type="match status" value="1"/>
</dbReference>
<organism evidence="4 5">
    <name type="scientific">Natranaerovirga hydrolytica</name>
    <dbReference type="NCBI Taxonomy" id="680378"/>
    <lineage>
        <taxon>Bacteria</taxon>
        <taxon>Bacillati</taxon>
        <taxon>Bacillota</taxon>
        <taxon>Clostridia</taxon>
        <taxon>Lachnospirales</taxon>
        <taxon>Natranaerovirgaceae</taxon>
        <taxon>Natranaerovirga</taxon>
    </lineage>
</organism>
<evidence type="ECO:0000259" key="3">
    <source>
        <dbReference type="SMART" id="SM00646"/>
    </source>
</evidence>